<accession>A0A7W0BY43</accession>
<dbReference type="Gene3D" id="1.10.10.10">
    <property type="entry name" value="Winged helix-like DNA-binding domain superfamily/Winged helix DNA-binding domain"/>
    <property type="match status" value="1"/>
</dbReference>
<reference evidence="2 3" key="1">
    <citation type="submission" date="2020-07" db="EMBL/GenBank/DDBJ databases">
        <title>Genomic Encyclopedia of Type Strains, Phase IV (KMG-IV): sequencing the most valuable type-strain genomes for metagenomic binning, comparative biology and taxonomic classification.</title>
        <authorList>
            <person name="Goeker M."/>
        </authorList>
    </citation>
    <scope>NUCLEOTIDE SEQUENCE [LARGE SCALE GENOMIC DNA]</scope>
    <source>
        <strain evidence="2 3">DSM 25220</strain>
    </source>
</reference>
<gene>
    <name evidence="2" type="ORF">HNQ85_003006</name>
</gene>
<dbReference type="PANTHER" id="PTHR33169">
    <property type="entry name" value="PADR-FAMILY TRANSCRIPTIONAL REGULATOR"/>
    <property type="match status" value="1"/>
</dbReference>
<dbReference type="Pfam" id="PF03551">
    <property type="entry name" value="PadR"/>
    <property type="match status" value="1"/>
</dbReference>
<dbReference type="PANTHER" id="PTHR33169:SF14">
    <property type="entry name" value="TRANSCRIPTIONAL REGULATOR RV3488"/>
    <property type="match status" value="1"/>
</dbReference>
<proteinExistence type="predicted"/>
<dbReference type="InterPro" id="IPR014091">
    <property type="entry name" value="Tscrpt_rep_PHB_PhaQ"/>
</dbReference>
<dbReference type="InterPro" id="IPR052509">
    <property type="entry name" value="Metal_resp_DNA-bind_regulator"/>
</dbReference>
<dbReference type="AlphaFoldDB" id="A0A7W0BY43"/>
<dbReference type="EMBL" id="JACDUU010000008">
    <property type="protein sequence ID" value="MBA2872694.1"/>
    <property type="molecule type" value="Genomic_DNA"/>
</dbReference>
<dbReference type="RefSeq" id="WP_181538450.1">
    <property type="nucleotide sequence ID" value="NZ_JACDUU010000008.1"/>
</dbReference>
<comment type="caution">
    <text evidence="2">The sequence shown here is derived from an EMBL/GenBank/DDBJ whole genome shotgun (WGS) entry which is preliminary data.</text>
</comment>
<sequence length="146" mass="16942">MTNKENKQPLHEKYPAGAPKNFIVPFLLLSLRGFNLHGYKLIERLSHFGFQSLDPGNIYRTLRQLEKDELITSVWDTSSGGPAKRIYSLTKTGEKYLEVWAASLEQYQQMIDTFFSMYTKMLFPFNEKNHSEKTTPNKIEEGSQTE</sequence>
<dbReference type="Proteomes" id="UP000580891">
    <property type="component" value="Unassembled WGS sequence"/>
</dbReference>
<evidence type="ECO:0000313" key="2">
    <source>
        <dbReference type="EMBL" id="MBA2872694.1"/>
    </source>
</evidence>
<feature type="domain" description="Transcription regulator PadR N-terminal" evidence="1">
    <location>
        <begin position="31"/>
        <end position="98"/>
    </location>
</feature>
<protein>
    <submittedName>
        <fullName evidence="2">Poly-beta-hydroxybutyrate-responsive repressor</fullName>
    </submittedName>
</protein>
<dbReference type="InterPro" id="IPR036388">
    <property type="entry name" value="WH-like_DNA-bd_sf"/>
</dbReference>
<dbReference type="InterPro" id="IPR036390">
    <property type="entry name" value="WH_DNA-bd_sf"/>
</dbReference>
<name>A0A7W0BY43_9BACL</name>
<dbReference type="SUPFAM" id="SSF46785">
    <property type="entry name" value="Winged helix' DNA-binding domain"/>
    <property type="match status" value="1"/>
</dbReference>
<organism evidence="2 3">
    <name type="scientific">[Anoxybacillus] calidus</name>
    <dbReference type="NCBI Taxonomy" id="575178"/>
    <lineage>
        <taxon>Bacteria</taxon>
        <taxon>Bacillati</taxon>
        <taxon>Bacillota</taxon>
        <taxon>Bacilli</taxon>
        <taxon>Bacillales</taxon>
        <taxon>Anoxybacillaceae</taxon>
        <taxon>Paranoxybacillus</taxon>
    </lineage>
</organism>
<evidence type="ECO:0000313" key="3">
    <source>
        <dbReference type="Proteomes" id="UP000580891"/>
    </source>
</evidence>
<dbReference type="InterPro" id="IPR005149">
    <property type="entry name" value="Tscrpt_reg_PadR_N"/>
</dbReference>
<evidence type="ECO:0000259" key="1">
    <source>
        <dbReference type="Pfam" id="PF03551"/>
    </source>
</evidence>
<dbReference type="NCBIfam" id="TIGR02719">
    <property type="entry name" value="repress_PhaQ"/>
    <property type="match status" value="1"/>
</dbReference>
<keyword evidence="3" id="KW-1185">Reference proteome</keyword>